<comment type="caution">
    <text evidence="1">The sequence shown here is derived from an EMBL/GenBank/DDBJ whole genome shotgun (WGS) entry which is preliminary data.</text>
</comment>
<name>A0A1A3KWG7_MYCAS</name>
<dbReference type="EMBL" id="LZLM01000030">
    <property type="protein sequence ID" value="OBJ88779.1"/>
    <property type="molecule type" value="Genomic_DNA"/>
</dbReference>
<accession>A0A1A3KWG7</accession>
<evidence type="ECO:0000313" key="1">
    <source>
        <dbReference type="EMBL" id="OBJ88779.1"/>
    </source>
</evidence>
<organism evidence="1 2">
    <name type="scientific">Mycobacterium asiaticum</name>
    <dbReference type="NCBI Taxonomy" id="1790"/>
    <lineage>
        <taxon>Bacteria</taxon>
        <taxon>Bacillati</taxon>
        <taxon>Actinomycetota</taxon>
        <taxon>Actinomycetes</taxon>
        <taxon>Mycobacteriales</taxon>
        <taxon>Mycobacteriaceae</taxon>
        <taxon>Mycobacterium</taxon>
    </lineage>
</organism>
<proteinExistence type="predicted"/>
<protein>
    <submittedName>
        <fullName evidence="1">Uncharacterized protein</fullName>
    </submittedName>
</protein>
<sequence length="78" mass="8752">MARAVSKGSAAGVSRFTQAAKRLLPPSVLDEVRHVRHDLVKLGHARVAVDGDRVRPRHYPPRSCSYLDDELMNREMSD</sequence>
<gene>
    <name evidence="1" type="ORF">A5640_04085</name>
</gene>
<reference evidence="1 2" key="1">
    <citation type="submission" date="2016-06" db="EMBL/GenBank/DDBJ databases">
        <authorList>
            <person name="Kjaerup R.B."/>
            <person name="Dalgaard T.S."/>
            <person name="Juul-Madsen H.R."/>
        </authorList>
    </citation>
    <scope>NUCLEOTIDE SEQUENCE [LARGE SCALE GENOMIC DNA]</scope>
    <source>
        <strain evidence="1 2">1276495.2</strain>
    </source>
</reference>
<dbReference type="AlphaFoldDB" id="A0A1A3KWG7"/>
<evidence type="ECO:0000313" key="2">
    <source>
        <dbReference type="Proteomes" id="UP000093925"/>
    </source>
</evidence>
<dbReference type="Proteomes" id="UP000093925">
    <property type="component" value="Unassembled WGS sequence"/>
</dbReference>